<dbReference type="CDD" id="cd16451">
    <property type="entry name" value="mRING_PEX12"/>
    <property type="match status" value="1"/>
</dbReference>
<dbReference type="InterPro" id="IPR006845">
    <property type="entry name" value="Pex_N"/>
</dbReference>
<reference evidence="16 17" key="1">
    <citation type="journal article" date="2019" name="PLoS Biol.">
        <title>Sex chromosomes control vertical transmission of feminizing Wolbachia symbionts in an isopod.</title>
        <authorList>
            <person name="Becking T."/>
            <person name="Chebbi M.A."/>
            <person name="Giraud I."/>
            <person name="Moumen B."/>
            <person name="Laverre T."/>
            <person name="Caubet Y."/>
            <person name="Peccoud J."/>
            <person name="Gilbert C."/>
            <person name="Cordaux R."/>
        </authorList>
    </citation>
    <scope>NUCLEOTIDE SEQUENCE [LARGE SCALE GENOMIC DNA]</scope>
    <source>
        <strain evidence="16">ANa2</strain>
        <tissue evidence="16">Whole body excluding digestive tract and cuticle</tissue>
    </source>
</reference>
<evidence type="ECO:0000256" key="6">
    <source>
        <dbReference type="ARBA" id="ARBA00022692"/>
    </source>
</evidence>
<evidence type="ECO:0000256" key="12">
    <source>
        <dbReference type="ARBA" id="ARBA00023136"/>
    </source>
</evidence>
<keyword evidence="7" id="KW-0479">Metal-binding</keyword>
<proteinExistence type="inferred from homology"/>
<accession>A0A5N5TEI8</accession>
<dbReference type="InterPro" id="IPR013083">
    <property type="entry name" value="Znf_RING/FYVE/PHD"/>
</dbReference>
<keyword evidence="10" id="KW-0653">Protein transport</keyword>
<dbReference type="Pfam" id="PF04757">
    <property type="entry name" value="Pex2_Pex12"/>
    <property type="match status" value="1"/>
</dbReference>
<dbReference type="AlphaFoldDB" id="A0A5N5TEI8"/>
<keyword evidence="11" id="KW-1133">Transmembrane helix</keyword>
<evidence type="ECO:0000256" key="7">
    <source>
        <dbReference type="ARBA" id="ARBA00022723"/>
    </source>
</evidence>
<keyword evidence="13" id="KW-0576">Peroxisome</keyword>
<dbReference type="InterPro" id="IPR017375">
    <property type="entry name" value="PEX12"/>
</dbReference>
<dbReference type="Gene3D" id="3.30.40.10">
    <property type="entry name" value="Zinc/RING finger domain, C3HC4 (zinc finger)"/>
    <property type="match status" value="1"/>
</dbReference>
<evidence type="ECO:0000256" key="10">
    <source>
        <dbReference type="ARBA" id="ARBA00022927"/>
    </source>
</evidence>
<keyword evidence="8" id="KW-0863">Zinc-finger</keyword>
<evidence type="ECO:0000256" key="1">
    <source>
        <dbReference type="ARBA" id="ARBA00004585"/>
    </source>
</evidence>
<dbReference type="SMART" id="SM00184">
    <property type="entry name" value="RING"/>
    <property type="match status" value="1"/>
</dbReference>
<keyword evidence="17" id="KW-1185">Reference proteome</keyword>
<dbReference type="GO" id="GO:1990429">
    <property type="term" value="C:peroxisomal importomer complex"/>
    <property type="evidence" value="ECO:0007669"/>
    <property type="project" value="TreeGrafter"/>
</dbReference>
<dbReference type="Pfam" id="PF00097">
    <property type="entry name" value="zf-C3HC4"/>
    <property type="match status" value="1"/>
</dbReference>
<comment type="similarity">
    <text evidence="3">Belongs to the pex2/pex10/pex12 family.</text>
</comment>
<comment type="pathway">
    <text evidence="2">Protein modification; protein ubiquitination.</text>
</comment>
<dbReference type="Proteomes" id="UP000326759">
    <property type="component" value="Unassembled WGS sequence"/>
</dbReference>
<dbReference type="SUPFAM" id="SSF57850">
    <property type="entry name" value="RING/U-box"/>
    <property type="match status" value="1"/>
</dbReference>
<dbReference type="OrthoDB" id="107372at2759"/>
<dbReference type="GO" id="GO:0006513">
    <property type="term" value="P:protein monoubiquitination"/>
    <property type="evidence" value="ECO:0007669"/>
    <property type="project" value="TreeGrafter"/>
</dbReference>
<sequence length="273" mass="31914">MLEMLGASFSENFYNLKRVPININSMTAKKNLTNFPQIDTKLIVKSLLTLSLVPYGKQILHQYYENIRDERAEQGAAPENTYKEKLKTIFIQLWPLIHMTMQLLTLFYYLRFLIGKSKIHSPLLYFIGVRLATLSEEDQQKIDALSSRLTYHNITSFRKLWRWCFETFGWGLQNFLEVGAFFLQFLDWFYSSSTTRRTLFASNPIPPPPKQDLDIDPRICPICLQEREQETALAVSGYVFCYSCILLYVRQHGKCPVTGYLASTKQLIKIYKE</sequence>
<comment type="caution">
    <text evidence="16">The sequence shown here is derived from an EMBL/GenBank/DDBJ whole genome shotgun (WGS) entry which is preliminary data.</text>
</comment>
<dbReference type="GO" id="GO:0016558">
    <property type="term" value="P:protein import into peroxisome matrix"/>
    <property type="evidence" value="ECO:0007669"/>
    <property type="project" value="InterPro"/>
</dbReference>
<dbReference type="InterPro" id="IPR018957">
    <property type="entry name" value="Znf_C3HC4_RING-type"/>
</dbReference>
<keyword evidence="5" id="KW-0813">Transport</keyword>
<dbReference type="GO" id="GO:0008270">
    <property type="term" value="F:zinc ion binding"/>
    <property type="evidence" value="ECO:0007669"/>
    <property type="project" value="UniProtKB-KW"/>
</dbReference>
<evidence type="ECO:0000313" key="17">
    <source>
        <dbReference type="Proteomes" id="UP000326759"/>
    </source>
</evidence>
<name>A0A5N5TEI8_9CRUS</name>
<keyword evidence="12" id="KW-0472">Membrane</keyword>
<evidence type="ECO:0000313" key="16">
    <source>
        <dbReference type="EMBL" id="KAB7504941.1"/>
    </source>
</evidence>
<evidence type="ECO:0000259" key="15">
    <source>
        <dbReference type="SMART" id="SM00184"/>
    </source>
</evidence>
<evidence type="ECO:0000256" key="2">
    <source>
        <dbReference type="ARBA" id="ARBA00004906"/>
    </source>
</evidence>
<dbReference type="PANTHER" id="PTHR12888:SF0">
    <property type="entry name" value="PEROXISOME ASSEMBLY PROTEIN 12"/>
    <property type="match status" value="1"/>
</dbReference>
<comment type="subcellular location">
    <subcellularLocation>
        <location evidence="1">Peroxisome membrane</location>
        <topology evidence="1">Multi-pass membrane protein</topology>
    </subcellularLocation>
</comment>
<evidence type="ECO:0000256" key="5">
    <source>
        <dbReference type="ARBA" id="ARBA00022448"/>
    </source>
</evidence>
<evidence type="ECO:0000256" key="3">
    <source>
        <dbReference type="ARBA" id="ARBA00008704"/>
    </source>
</evidence>
<gene>
    <name evidence="16" type="primary">prx-12</name>
    <name evidence="16" type="ORF">Anas_02364</name>
</gene>
<dbReference type="EMBL" id="SEYY01002077">
    <property type="protein sequence ID" value="KAB7504941.1"/>
    <property type="molecule type" value="Genomic_DNA"/>
</dbReference>
<evidence type="ECO:0000256" key="9">
    <source>
        <dbReference type="ARBA" id="ARBA00022833"/>
    </source>
</evidence>
<organism evidence="16 17">
    <name type="scientific">Armadillidium nasatum</name>
    <dbReference type="NCBI Taxonomy" id="96803"/>
    <lineage>
        <taxon>Eukaryota</taxon>
        <taxon>Metazoa</taxon>
        <taxon>Ecdysozoa</taxon>
        <taxon>Arthropoda</taxon>
        <taxon>Crustacea</taxon>
        <taxon>Multicrustacea</taxon>
        <taxon>Malacostraca</taxon>
        <taxon>Eumalacostraca</taxon>
        <taxon>Peracarida</taxon>
        <taxon>Isopoda</taxon>
        <taxon>Oniscidea</taxon>
        <taxon>Crinocheta</taxon>
        <taxon>Armadillidiidae</taxon>
        <taxon>Armadillidium</taxon>
    </lineage>
</organism>
<evidence type="ECO:0000256" key="14">
    <source>
        <dbReference type="ARBA" id="ARBA00029692"/>
    </source>
</evidence>
<evidence type="ECO:0000256" key="11">
    <source>
        <dbReference type="ARBA" id="ARBA00022989"/>
    </source>
</evidence>
<dbReference type="GO" id="GO:0004842">
    <property type="term" value="F:ubiquitin-protein transferase activity"/>
    <property type="evidence" value="ECO:0007669"/>
    <property type="project" value="TreeGrafter"/>
</dbReference>
<keyword evidence="6" id="KW-0812">Transmembrane</keyword>
<protein>
    <recommendedName>
        <fullName evidence="4">Peroxisome assembly protein 12</fullName>
    </recommendedName>
    <alternativeName>
        <fullName evidence="14">Peroxin-12</fullName>
    </alternativeName>
</protein>
<dbReference type="GO" id="GO:0005778">
    <property type="term" value="C:peroxisomal membrane"/>
    <property type="evidence" value="ECO:0007669"/>
    <property type="project" value="UniProtKB-SubCell"/>
</dbReference>
<dbReference type="PANTHER" id="PTHR12888">
    <property type="entry name" value="PEROXISOME ASSEMBLY PROTEIN 12 PEROXIN-12"/>
    <property type="match status" value="1"/>
</dbReference>
<feature type="domain" description="RING-type" evidence="15">
    <location>
        <begin position="220"/>
        <end position="258"/>
    </location>
</feature>
<dbReference type="InterPro" id="IPR001841">
    <property type="entry name" value="Znf_RING"/>
</dbReference>
<keyword evidence="9" id="KW-0862">Zinc</keyword>
<evidence type="ECO:0000256" key="4">
    <source>
        <dbReference type="ARBA" id="ARBA00018980"/>
    </source>
</evidence>
<evidence type="ECO:0000256" key="8">
    <source>
        <dbReference type="ARBA" id="ARBA00022771"/>
    </source>
</evidence>
<evidence type="ECO:0000256" key="13">
    <source>
        <dbReference type="ARBA" id="ARBA00023140"/>
    </source>
</evidence>